<keyword evidence="2" id="KW-1185">Reference proteome</keyword>
<evidence type="ECO:0000313" key="2">
    <source>
        <dbReference type="Proteomes" id="UP000011713"/>
    </source>
</evidence>
<proteinExistence type="predicted"/>
<dbReference type="VEuPathDB" id="FungiDB:HpaG808810"/>
<dbReference type="AlphaFoldDB" id="M4BQX1"/>
<protein>
    <submittedName>
        <fullName evidence="1">Uncharacterized protein</fullName>
    </submittedName>
</protein>
<reference evidence="1" key="2">
    <citation type="submission" date="2015-06" db="UniProtKB">
        <authorList>
            <consortium name="EnsemblProtists"/>
        </authorList>
    </citation>
    <scope>IDENTIFICATION</scope>
    <source>
        <strain evidence="1">Emoy2</strain>
    </source>
</reference>
<organism evidence="1 2">
    <name type="scientific">Hyaloperonospora arabidopsidis (strain Emoy2)</name>
    <name type="common">Downy mildew agent</name>
    <name type="synonym">Peronospora arabidopsidis</name>
    <dbReference type="NCBI Taxonomy" id="559515"/>
    <lineage>
        <taxon>Eukaryota</taxon>
        <taxon>Sar</taxon>
        <taxon>Stramenopiles</taxon>
        <taxon>Oomycota</taxon>
        <taxon>Peronosporomycetes</taxon>
        <taxon>Peronosporales</taxon>
        <taxon>Peronosporaceae</taxon>
        <taxon>Hyaloperonospora</taxon>
    </lineage>
</organism>
<dbReference type="EMBL" id="JH598602">
    <property type="status" value="NOT_ANNOTATED_CDS"/>
    <property type="molecule type" value="Genomic_DNA"/>
</dbReference>
<evidence type="ECO:0000313" key="1">
    <source>
        <dbReference type="EnsemblProtists" id="HpaP808810"/>
    </source>
</evidence>
<name>M4BQX1_HYAAE</name>
<accession>M4BQX1</accession>
<sequence length="152" mass="17335">MITTSTNQHSGLLHLAMTNRRDLVYRRLLIPWLGESDAGAEFNRLSDRCFHTLPTRYADSLGLSKIHAESSDRVIIIRQIDDVATSKDYRIVQRVGLLNVLKQRIVSEWTRNLKHSDNDPYEVELTSLSLLVNSRQPSIEISHGDRDLIVGV</sequence>
<dbReference type="HOGENOM" id="CLU_1725824_0_0_1"/>
<dbReference type="Proteomes" id="UP000011713">
    <property type="component" value="Unassembled WGS sequence"/>
</dbReference>
<dbReference type="EnsemblProtists" id="HpaT808810">
    <property type="protein sequence ID" value="HpaP808810"/>
    <property type="gene ID" value="HpaG808810"/>
</dbReference>
<reference evidence="2" key="1">
    <citation type="journal article" date="2010" name="Science">
        <title>Signatures of adaptation to obligate biotrophy in the Hyaloperonospora arabidopsidis genome.</title>
        <authorList>
            <person name="Baxter L."/>
            <person name="Tripathy S."/>
            <person name="Ishaque N."/>
            <person name="Boot N."/>
            <person name="Cabral A."/>
            <person name="Kemen E."/>
            <person name="Thines M."/>
            <person name="Ah-Fong A."/>
            <person name="Anderson R."/>
            <person name="Badejoko W."/>
            <person name="Bittner-Eddy P."/>
            <person name="Boore J.L."/>
            <person name="Chibucos M.C."/>
            <person name="Coates M."/>
            <person name="Dehal P."/>
            <person name="Delehaunty K."/>
            <person name="Dong S."/>
            <person name="Downton P."/>
            <person name="Dumas B."/>
            <person name="Fabro G."/>
            <person name="Fronick C."/>
            <person name="Fuerstenberg S.I."/>
            <person name="Fulton L."/>
            <person name="Gaulin E."/>
            <person name="Govers F."/>
            <person name="Hughes L."/>
            <person name="Humphray S."/>
            <person name="Jiang R.H."/>
            <person name="Judelson H."/>
            <person name="Kamoun S."/>
            <person name="Kyung K."/>
            <person name="Meijer H."/>
            <person name="Minx P."/>
            <person name="Morris P."/>
            <person name="Nelson J."/>
            <person name="Phuntumart V."/>
            <person name="Qutob D."/>
            <person name="Rehmany A."/>
            <person name="Rougon-Cardoso A."/>
            <person name="Ryden P."/>
            <person name="Torto-Alalibo T."/>
            <person name="Studholme D."/>
            <person name="Wang Y."/>
            <person name="Win J."/>
            <person name="Wood J."/>
            <person name="Clifton S.W."/>
            <person name="Rogers J."/>
            <person name="Van den Ackerveken G."/>
            <person name="Jones J.D."/>
            <person name="McDowell J.M."/>
            <person name="Beynon J."/>
            <person name="Tyler B.M."/>
        </authorList>
    </citation>
    <scope>NUCLEOTIDE SEQUENCE [LARGE SCALE GENOMIC DNA]</scope>
    <source>
        <strain evidence="2">Emoy2</strain>
    </source>
</reference>
<dbReference type="InParanoid" id="M4BQX1"/>